<gene>
    <name evidence="2" type="ORF">LSP00402_LOCUS4273</name>
</gene>
<name>A0A7S2X9M3_9EUKA</name>
<accession>A0A7S2X9M3</accession>
<sequence length="315" mass="34616">MDLDEMMSIMKLAPVPEPKAEKPREEKAREVASLAKADEPSAVFPVLDLACIRGVLRFLMWEDLARTRLISRRWSRCASVEILDRHRISERLSVAAKRTEEHRHHTERRLKAFFDARAEAIEAQKERNRKMQQEDQSDRSTPRQSGSLAELLSRTTALIPPETLASAPPERMRMMVAALHAMQKNIDKDNGTPTSPPSTAASAPPASGGRGVQDAKASAGGGQASRADDLIERLIGAAVRDEDFLEAHRLKGMRKELHSLQQAVSTHVKNEEFLQAHEAKKRLTAFLDGFETRILPGGGDEGAGAGAGADAPKAQ</sequence>
<feature type="compositionally biased region" description="Basic and acidic residues" evidence="1">
    <location>
        <begin position="124"/>
        <end position="141"/>
    </location>
</feature>
<dbReference type="SUPFAM" id="SSF81383">
    <property type="entry name" value="F-box domain"/>
    <property type="match status" value="1"/>
</dbReference>
<evidence type="ECO:0000256" key="1">
    <source>
        <dbReference type="SAM" id="MobiDB-lite"/>
    </source>
</evidence>
<feature type="compositionally biased region" description="Low complexity" evidence="1">
    <location>
        <begin position="191"/>
        <end position="207"/>
    </location>
</feature>
<feature type="region of interest" description="Disordered" evidence="1">
    <location>
        <begin position="186"/>
        <end position="225"/>
    </location>
</feature>
<reference evidence="2" key="1">
    <citation type="submission" date="2021-01" db="EMBL/GenBank/DDBJ databases">
        <authorList>
            <person name="Corre E."/>
            <person name="Pelletier E."/>
            <person name="Niang G."/>
            <person name="Scheremetjew M."/>
            <person name="Finn R."/>
            <person name="Kale V."/>
            <person name="Holt S."/>
            <person name="Cochrane G."/>
            <person name="Meng A."/>
            <person name="Brown T."/>
            <person name="Cohen L."/>
        </authorList>
    </citation>
    <scope>NUCLEOTIDE SEQUENCE</scope>
    <source>
        <strain evidence="2">CCMP622</strain>
    </source>
</reference>
<organism evidence="2">
    <name type="scientific">Lotharella oceanica</name>
    <dbReference type="NCBI Taxonomy" id="641309"/>
    <lineage>
        <taxon>Eukaryota</taxon>
        <taxon>Sar</taxon>
        <taxon>Rhizaria</taxon>
        <taxon>Cercozoa</taxon>
        <taxon>Chlorarachniophyceae</taxon>
        <taxon>Lotharella</taxon>
    </lineage>
</organism>
<evidence type="ECO:0008006" key="3">
    <source>
        <dbReference type="Google" id="ProtNLM"/>
    </source>
</evidence>
<proteinExistence type="predicted"/>
<evidence type="ECO:0000313" key="2">
    <source>
        <dbReference type="EMBL" id="CAD9752579.1"/>
    </source>
</evidence>
<dbReference type="EMBL" id="HBHP01006878">
    <property type="protein sequence ID" value="CAD9752579.1"/>
    <property type="molecule type" value="Transcribed_RNA"/>
</dbReference>
<protein>
    <recommendedName>
        <fullName evidence="3">F-box domain-containing protein</fullName>
    </recommendedName>
</protein>
<dbReference type="AlphaFoldDB" id="A0A7S2X9M3"/>
<dbReference type="InterPro" id="IPR036047">
    <property type="entry name" value="F-box-like_dom_sf"/>
</dbReference>
<feature type="region of interest" description="Disordered" evidence="1">
    <location>
        <begin position="124"/>
        <end position="168"/>
    </location>
</feature>